<keyword evidence="9" id="KW-1185">Reference proteome</keyword>
<dbReference type="Proteomes" id="UP001500689">
    <property type="component" value="Unassembled WGS sequence"/>
</dbReference>
<evidence type="ECO:0000256" key="5">
    <source>
        <dbReference type="SAM" id="MobiDB-lite"/>
    </source>
</evidence>
<dbReference type="RefSeq" id="WP_344861845.1">
    <property type="nucleotide sequence ID" value="NZ_BAAAZN010000008.1"/>
</dbReference>
<dbReference type="InterPro" id="IPR036625">
    <property type="entry name" value="E3-bd_dom_sf"/>
</dbReference>
<dbReference type="Pfam" id="PF02817">
    <property type="entry name" value="E3_binding"/>
    <property type="match status" value="1"/>
</dbReference>
<proteinExistence type="inferred from homology"/>
<evidence type="ECO:0000313" key="8">
    <source>
        <dbReference type="EMBL" id="GAA3552025.1"/>
    </source>
</evidence>
<sequence length="421" mass="44382">MAALMRVPEVAAGASEAILSEWLVDVGTPFAGGDAIAVLETDKAVVEVEAETDAVILRTLVEGGAMVEVGSPMAVIGSGDEVDADVDALLAELSIGEITSTPAESRREVSEAEAQAVESPTTASGEKPPTSRVFISPIARKLLSEAGVPIEVLVGTGPGGRIIRKDVESAIIASAEERAAEPVVPVARPAPTVQQIGHRDEPHSRIRRAIATRLTQSKQEVPHFYVKRTVRIDSLMTLRAEVNQHTMTKISVNDLLIKAIAVAHTRVPEANVIWTDDALRYFDHVDISVAVASERGLVTPVLRNVAGQSVGAISSAVKMHVEQANSGKLQQQDLEGGSISISNLGMFGVDEFSAIINPPQSAILAVGAGRPAPVIVDGALAIATCMELVLSVDHRAIDGTLAARWMDTLVTVLEQPMTLLV</sequence>
<comment type="similarity">
    <text evidence="2 4">Belongs to the 2-oxoacid dehydrogenase family.</text>
</comment>
<dbReference type="PROSITE" id="PS50968">
    <property type="entry name" value="BIOTINYL_LIPOYL"/>
    <property type="match status" value="1"/>
</dbReference>
<keyword evidence="4" id="KW-0808">Transferase</keyword>
<keyword evidence="3 4" id="KW-0450">Lipoyl</keyword>
<evidence type="ECO:0000256" key="2">
    <source>
        <dbReference type="ARBA" id="ARBA00007317"/>
    </source>
</evidence>
<dbReference type="EMBL" id="BAAAZN010000008">
    <property type="protein sequence ID" value="GAA3552025.1"/>
    <property type="molecule type" value="Genomic_DNA"/>
</dbReference>
<dbReference type="Gene3D" id="2.40.50.100">
    <property type="match status" value="1"/>
</dbReference>
<dbReference type="Gene3D" id="3.30.559.10">
    <property type="entry name" value="Chloramphenicol acetyltransferase-like domain"/>
    <property type="match status" value="1"/>
</dbReference>
<dbReference type="PANTHER" id="PTHR23151:SF90">
    <property type="entry name" value="DIHYDROLIPOYLLYSINE-RESIDUE ACETYLTRANSFERASE COMPONENT OF PYRUVATE DEHYDROGENASE COMPLEX, MITOCHONDRIAL-RELATED"/>
    <property type="match status" value="1"/>
</dbReference>
<organism evidence="8 9">
    <name type="scientific">Amycolatopsis ultiminotia</name>
    <dbReference type="NCBI Taxonomy" id="543629"/>
    <lineage>
        <taxon>Bacteria</taxon>
        <taxon>Bacillati</taxon>
        <taxon>Actinomycetota</taxon>
        <taxon>Actinomycetes</taxon>
        <taxon>Pseudonocardiales</taxon>
        <taxon>Pseudonocardiaceae</taxon>
        <taxon>Amycolatopsis</taxon>
    </lineage>
</organism>
<feature type="domain" description="Lipoyl-binding" evidence="6">
    <location>
        <begin position="2"/>
        <end position="77"/>
    </location>
</feature>
<keyword evidence="8" id="KW-0670">Pyruvate</keyword>
<comment type="cofactor">
    <cofactor evidence="1 4">
        <name>(R)-lipoate</name>
        <dbReference type="ChEBI" id="CHEBI:83088"/>
    </cofactor>
</comment>
<evidence type="ECO:0000256" key="1">
    <source>
        <dbReference type="ARBA" id="ARBA00001938"/>
    </source>
</evidence>
<evidence type="ECO:0000313" key="9">
    <source>
        <dbReference type="Proteomes" id="UP001500689"/>
    </source>
</evidence>
<dbReference type="SUPFAM" id="SSF52777">
    <property type="entry name" value="CoA-dependent acyltransferases"/>
    <property type="match status" value="1"/>
</dbReference>
<dbReference type="InterPro" id="IPR000089">
    <property type="entry name" value="Biotin_lipoyl"/>
</dbReference>
<dbReference type="CDD" id="cd06849">
    <property type="entry name" value="lipoyl_domain"/>
    <property type="match status" value="1"/>
</dbReference>
<name>A0ABP6WI42_9PSEU</name>
<dbReference type="InterPro" id="IPR011053">
    <property type="entry name" value="Single_hybrid_motif"/>
</dbReference>
<evidence type="ECO:0000259" key="7">
    <source>
        <dbReference type="PROSITE" id="PS51826"/>
    </source>
</evidence>
<dbReference type="SUPFAM" id="SSF51230">
    <property type="entry name" value="Single hybrid motif"/>
    <property type="match status" value="1"/>
</dbReference>
<dbReference type="InterPro" id="IPR045257">
    <property type="entry name" value="E2/Pdx1"/>
</dbReference>
<reference evidence="9" key="1">
    <citation type="journal article" date="2019" name="Int. J. Syst. Evol. Microbiol.">
        <title>The Global Catalogue of Microorganisms (GCM) 10K type strain sequencing project: providing services to taxonomists for standard genome sequencing and annotation.</title>
        <authorList>
            <consortium name="The Broad Institute Genomics Platform"/>
            <consortium name="The Broad Institute Genome Sequencing Center for Infectious Disease"/>
            <person name="Wu L."/>
            <person name="Ma J."/>
        </authorList>
    </citation>
    <scope>NUCLEOTIDE SEQUENCE [LARGE SCALE GENOMIC DNA]</scope>
    <source>
        <strain evidence="9">JCM 16898</strain>
    </source>
</reference>
<dbReference type="SUPFAM" id="SSF47005">
    <property type="entry name" value="Peripheral subunit-binding domain of 2-oxo acid dehydrogenase complex"/>
    <property type="match status" value="1"/>
</dbReference>
<dbReference type="InterPro" id="IPR004167">
    <property type="entry name" value="PSBD"/>
</dbReference>
<dbReference type="EC" id="2.3.1.-" evidence="4"/>
<accession>A0ABP6WI42</accession>
<dbReference type="InterPro" id="IPR001078">
    <property type="entry name" value="2-oxoacid_DH_actylTfrase"/>
</dbReference>
<keyword evidence="4" id="KW-0012">Acyltransferase</keyword>
<gene>
    <name evidence="8" type="ORF">GCM10022222_39510</name>
</gene>
<feature type="region of interest" description="Disordered" evidence="5">
    <location>
        <begin position="101"/>
        <end position="131"/>
    </location>
</feature>
<dbReference type="PANTHER" id="PTHR23151">
    <property type="entry name" value="DIHYDROLIPOAMIDE ACETYL/SUCCINYL-TRANSFERASE-RELATED"/>
    <property type="match status" value="1"/>
</dbReference>
<evidence type="ECO:0000256" key="4">
    <source>
        <dbReference type="RuleBase" id="RU003423"/>
    </source>
</evidence>
<dbReference type="InterPro" id="IPR023213">
    <property type="entry name" value="CAT-like_dom_sf"/>
</dbReference>
<dbReference type="Pfam" id="PF00364">
    <property type="entry name" value="Biotin_lipoyl"/>
    <property type="match status" value="1"/>
</dbReference>
<comment type="caution">
    <text evidence="8">The sequence shown here is derived from an EMBL/GenBank/DDBJ whole genome shotgun (WGS) entry which is preliminary data.</text>
</comment>
<dbReference type="Gene3D" id="4.10.320.10">
    <property type="entry name" value="E3-binding domain"/>
    <property type="match status" value="1"/>
</dbReference>
<feature type="domain" description="Peripheral subunit-binding (PSBD)" evidence="7">
    <location>
        <begin position="134"/>
        <end position="171"/>
    </location>
</feature>
<dbReference type="PROSITE" id="PS51826">
    <property type="entry name" value="PSBD"/>
    <property type="match status" value="1"/>
</dbReference>
<evidence type="ECO:0000256" key="3">
    <source>
        <dbReference type="ARBA" id="ARBA00022823"/>
    </source>
</evidence>
<dbReference type="Pfam" id="PF00198">
    <property type="entry name" value="2-oxoacid_dh"/>
    <property type="match status" value="1"/>
</dbReference>
<evidence type="ECO:0000259" key="6">
    <source>
        <dbReference type="PROSITE" id="PS50968"/>
    </source>
</evidence>
<protein>
    <recommendedName>
        <fullName evidence="4">Dihydrolipoamide acetyltransferase component of pyruvate dehydrogenase complex</fullName>
        <ecNumber evidence="4">2.3.1.-</ecNumber>
    </recommendedName>
</protein>